<dbReference type="Proteomes" id="UP000051686">
    <property type="component" value="Unassembled WGS sequence"/>
</dbReference>
<evidence type="ECO:0000313" key="7">
    <source>
        <dbReference type="EMBL" id="KRL04884.1"/>
    </source>
</evidence>
<dbReference type="SUPFAM" id="SSF69065">
    <property type="entry name" value="RNase III domain-like"/>
    <property type="match status" value="1"/>
</dbReference>
<keyword evidence="3 5" id="KW-0255">Endonuclease</keyword>
<keyword evidence="1 5" id="KW-0698">rRNA processing</keyword>
<dbReference type="PATRIC" id="fig|1423777.3.peg.2080"/>
<dbReference type="InterPro" id="IPR000999">
    <property type="entry name" value="RNase_III_dom"/>
</dbReference>
<accession>A0A0R1MG33</accession>
<dbReference type="EMBL" id="AZEH01000039">
    <property type="protein sequence ID" value="KRL04884.1"/>
    <property type="molecule type" value="Genomic_DNA"/>
</dbReference>
<sequence length="136" mass="15614">MTEEPFELINGIALAYMGDAAYEVYIREHLIKKGMTKPNKLHRIATHFVSAKAQAFLIAKMEKESILTKTEQEYFKRGRNAKSHTTAKNTSVLTYRISTGFEAVFGYLFLSEQKQRLKELADWCIGTIEKEKNNFG</sequence>
<dbReference type="GO" id="GO:0005737">
    <property type="term" value="C:cytoplasm"/>
    <property type="evidence" value="ECO:0007669"/>
    <property type="project" value="UniProtKB-SubCell"/>
</dbReference>
<keyword evidence="5" id="KW-0690">Ribosome biogenesis</keyword>
<dbReference type="Pfam" id="PF00636">
    <property type="entry name" value="Ribonuclease_3"/>
    <property type="match status" value="1"/>
</dbReference>
<dbReference type="PANTHER" id="PTHR34276:SF1">
    <property type="entry name" value="MINI-RIBONUCLEASE 3"/>
    <property type="match status" value="1"/>
</dbReference>
<evidence type="ECO:0000256" key="1">
    <source>
        <dbReference type="ARBA" id="ARBA00022552"/>
    </source>
</evidence>
<keyword evidence="2 5" id="KW-0540">Nuclease</keyword>
<dbReference type="PIRSF" id="PIRSF005520">
    <property type="entry name" value="UCP005520"/>
    <property type="match status" value="1"/>
</dbReference>
<keyword evidence="5" id="KW-0460">Magnesium</keyword>
<evidence type="ECO:0000256" key="2">
    <source>
        <dbReference type="ARBA" id="ARBA00022722"/>
    </source>
</evidence>
<dbReference type="InterPro" id="IPR036389">
    <property type="entry name" value="RNase_III_sf"/>
</dbReference>
<keyword evidence="5" id="KW-0694">RNA-binding</keyword>
<dbReference type="HAMAP" id="MF_01468">
    <property type="entry name" value="RNase_Mini_III"/>
    <property type="match status" value="1"/>
</dbReference>
<name>A0A0R1MG33_9LACO</name>
<proteinExistence type="inferred from homology"/>
<dbReference type="Gene3D" id="1.10.1520.10">
    <property type="entry name" value="Ribonuclease III domain"/>
    <property type="match status" value="1"/>
</dbReference>
<dbReference type="AlphaFoldDB" id="A0A0R1MG33"/>
<keyword evidence="5" id="KW-0699">rRNA-binding</keyword>
<comment type="cofactor">
    <cofactor evidence="5">
        <name>Mg(2+)</name>
        <dbReference type="ChEBI" id="CHEBI:18420"/>
    </cofactor>
</comment>
<evidence type="ECO:0000256" key="5">
    <source>
        <dbReference type="HAMAP-Rule" id="MF_01468"/>
    </source>
</evidence>
<keyword evidence="8" id="KW-1185">Reference proteome</keyword>
<evidence type="ECO:0000256" key="4">
    <source>
        <dbReference type="ARBA" id="ARBA00022801"/>
    </source>
</evidence>
<keyword evidence="5" id="KW-0963">Cytoplasm</keyword>
<comment type="subunit">
    <text evidence="5">Homodimer.</text>
</comment>
<feature type="active site" evidence="5">
    <location>
        <position position="19"/>
    </location>
</feature>
<organism evidence="7 8">
    <name type="scientific">Liquorilactobacillus oeni DSM 19972</name>
    <dbReference type="NCBI Taxonomy" id="1423777"/>
    <lineage>
        <taxon>Bacteria</taxon>
        <taxon>Bacillati</taxon>
        <taxon>Bacillota</taxon>
        <taxon>Bacilli</taxon>
        <taxon>Lactobacillales</taxon>
        <taxon>Lactobacillaceae</taxon>
        <taxon>Liquorilactobacillus</taxon>
    </lineage>
</organism>
<evidence type="ECO:0000259" key="6">
    <source>
        <dbReference type="Pfam" id="PF00636"/>
    </source>
</evidence>
<comment type="subcellular location">
    <subcellularLocation>
        <location evidence="5">Cytoplasm</location>
    </subcellularLocation>
</comment>
<comment type="caution">
    <text evidence="7">The sequence shown here is derived from an EMBL/GenBank/DDBJ whole genome shotgun (WGS) entry which is preliminary data.</text>
</comment>
<evidence type="ECO:0000256" key="3">
    <source>
        <dbReference type="ARBA" id="ARBA00022759"/>
    </source>
</evidence>
<protein>
    <recommendedName>
        <fullName evidence="5">Mini-ribonuclease 3</fullName>
        <shortName evidence="5">Mini-3</shortName>
        <shortName evidence="5">Mini-RNase 3</shortName>
        <ecNumber evidence="5">3.1.26.-</ecNumber>
    </recommendedName>
    <alternativeName>
        <fullName evidence="5">Mini-RNase III</fullName>
        <shortName evidence="5">Mini-III</shortName>
    </alternativeName>
</protein>
<dbReference type="EC" id="3.1.26.-" evidence="5"/>
<reference evidence="7 8" key="1">
    <citation type="journal article" date="2015" name="Genome Announc.">
        <title>Expanding the biotechnology potential of lactobacilli through comparative genomics of 213 strains and associated genera.</title>
        <authorList>
            <person name="Sun Z."/>
            <person name="Harris H.M."/>
            <person name="McCann A."/>
            <person name="Guo C."/>
            <person name="Argimon S."/>
            <person name="Zhang W."/>
            <person name="Yang X."/>
            <person name="Jeffery I.B."/>
            <person name="Cooney J.C."/>
            <person name="Kagawa T.F."/>
            <person name="Liu W."/>
            <person name="Song Y."/>
            <person name="Salvetti E."/>
            <person name="Wrobel A."/>
            <person name="Rasinkangas P."/>
            <person name="Parkhill J."/>
            <person name="Rea M.C."/>
            <person name="O'Sullivan O."/>
            <person name="Ritari J."/>
            <person name="Douillard F.P."/>
            <person name="Paul Ross R."/>
            <person name="Yang R."/>
            <person name="Briner A.E."/>
            <person name="Felis G.E."/>
            <person name="de Vos W.M."/>
            <person name="Barrangou R."/>
            <person name="Klaenhammer T.R."/>
            <person name="Caufield P.W."/>
            <person name="Cui Y."/>
            <person name="Zhang H."/>
            <person name="O'Toole P.W."/>
        </authorList>
    </citation>
    <scope>NUCLEOTIDE SEQUENCE [LARGE SCALE GENOMIC DNA]</scope>
    <source>
        <strain evidence="7 8">DSM 19972</strain>
    </source>
</reference>
<dbReference type="STRING" id="1423777.FD46_GL002022"/>
<comment type="function">
    <text evidence="5">Involved in correct processing of both the 5' and 3' ends of 23S rRNA precursor. Processes 30S rRNA precursor transcript even in absence of ribonuclease 3 (Rnc); Rnc processes 30S rRNA into smaller rRNA precursors.</text>
</comment>
<dbReference type="GO" id="GO:0006364">
    <property type="term" value="P:rRNA processing"/>
    <property type="evidence" value="ECO:0007669"/>
    <property type="project" value="UniProtKB-UniRule"/>
</dbReference>
<comment type="similarity">
    <text evidence="5">Belongs to the MrnC RNase family.</text>
</comment>
<feature type="domain" description="RNase III" evidence="6">
    <location>
        <begin position="13"/>
        <end position="112"/>
    </location>
</feature>
<dbReference type="GO" id="GO:0004525">
    <property type="term" value="F:ribonuclease III activity"/>
    <property type="evidence" value="ECO:0007669"/>
    <property type="project" value="InterPro"/>
</dbReference>
<keyword evidence="4 5" id="KW-0378">Hydrolase</keyword>
<gene>
    <name evidence="5" type="primary">mrnC</name>
    <name evidence="7" type="ORF">FD46_GL002022</name>
</gene>
<evidence type="ECO:0000313" key="8">
    <source>
        <dbReference type="Proteomes" id="UP000051686"/>
    </source>
</evidence>
<dbReference type="GO" id="GO:0019843">
    <property type="term" value="F:rRNA binding"/>
    <property type="evidence" value="ECO:0007669"/>
    <property type="project" value="UniProtKB-UniRule"/>
</dbReference>
<dbReference type="PANTHER" id="PTHR34276">
    <property type="entry name" value="MINI-RIBONUCLEASE 3"/>
    <property type="match status" value="1"/>
</dbReference>
<dbReference type="InterPro" id="IPR008226">
    <property type="entry name" value="Mini3_fam"/>
</dbReference>